<dbReference type="SUPFAM" id="SSF110395">
    <property type="entry name" value="CutC-like"/>
    <property type="match status" value="1"/>
</dbReference>
<dbReference type="GO" id="GO:0005737">
    <property type="term" value="C:cytoplasm"/>
    <property type="evidence" value="ECO:0007669"/>
    <property type="project" value="UniProtKB-SubCell"/>
</dbReference>
<keyword evidence="2" id="KW-0963">Cytoplasm</keyword>
<dbReference type="Pfam" id="PF03932">
    <property type="entry name" value="CutC"/>
    <property type="match status" value="1"/>
</dbReference>
<reference evidence="3 4" key="1">
    <citation type="submission" date="2017-07" db="EMBL/GenBank/DDBJ databases">
        <authorList>
            <person name="Sun Z.S."/>
            <person name="Albrecht U."/>
            <person name="Echele G."/>
            <person name="Lee C.C."/>
        </authorList>
    </citation>
    <scope>NUCLEOTIDE SEQUENCE [LARGE SCALE GENOMIC DNA]</scope>
    <source>
        <strain evidence="4">type strain: KCTC 22618</strain>
    </source>
</reference>
<dbReference type="Gene3D" id="3.20.20.380">
    <property type="entry name" value="Copper homeostasis (CutC) domain"/>
    <property type="match status" value="1"/>
</dbReference>
<dbReference type="PANTHER" id="PTHR12598">
    <property type="entry name" value="COPPER HOMEOSTASIS PROTEIN CUTC"/>
    <property type="match status" value="1"/>
</dbReference>
<evidence type="ECO:0000256" key="1">
    <source>
        <dbReference type="ARBA" id="ARBA00007768"/>
    </source>
</evidence>
<proteinExistence type="inferred from homology"/>
<dbReference type="GO" id="GO:0005507">
    <property type="term" value="F:copper ion binding"/>
    <property type="evidence" value="ECO:0007669"/>
    <property type="project" value="TreeGrafter"/>
</dbReference>
<dbReference type="KEGG" id="tje:TJEJU_1838"/>
<accession>A0A238U8Q5</accession>
<dbReference type="InterPro" id="IPR005627">
    <property type="entry name" value="CutC-like"/>
</dbReference>
<dbReference type="PANTHER" id="PTHR12598:SF0">
    <property type="entry name" value="COPPER HOMEOSTASIS PROTEIN CUTC HOMOLOG"/>
    <property type="match status" value="1"/>
</dbReference>
<dbReference type="Proteomes" id="UP000215214">
    <property type="component" value="Chromosome TJEJU"/>
</dbReference>
<dbReference type="FunFam" id="3.20.20.380:FF:000001">
    <property type="entry name" value="Copper homeostasis protein CutC"/>
    <property type="match status" value="1"/>
</dbReference>
<comment type="similarity">
    <text evidence="1 2">Belongs to the CutC family.</text>
</comment>
<comment type="caution">
    <text evidence="2">Once thought to be involved in copper homeostasis, experiments in E.coli have shown this is not the case.</text>
</comment>
<dbReference type="OrthoDB" id="9815677at2"/>
<evidence type="ECO:0000256" key="2">
    <source>
        <dbReference type="HAMAP-Rule" id="MF_00795"/>
    </source>
</evidence>
<dbReference type="HAMAP" id="MF_00795">
    <property type="entry name" value="CutC"/>
    <property type="match status" value="1"/>
</dbReference>
<dbReference type="RefSeq" id="WP_095071395.1">
    <property type="nucleotide sequence ID" value="NZ_LT899436.1"/>
</dbReference>
<dbReference type="EMBL" id="LT899436">
    <property type="protein sequence ID" value="SNR15547.1"/>
    <property type="molecule type" value="Genomic_DNA"/>
</dbReference>
<evidence type="ECO:0000313" key="3">
    <source>
        <dbReference type="EMBL" id="SNR15547.1"/>
    </source>
</evidence>
<sequence>MKLEICANSFQSALHAEEAGAHRIELCSELQLGGITPSYGVLKLVAENINIPSFVLIRPRSGDFNFSPIEYKIMKENILLCKELGFSGIVSGVLNSDNTIHVERTKALIELSRPLSFTFHRAFDITPDPYKAIEQLIDLGVDRVLTSGQKNTAEEGLVLLKDLHEKYGDKITILAGSGINANNVELFKEIGLTEVHTSATKK</sequence>
<comment type="subcellular location">
    <subcellularLocation>
        <location evidence="2">Cytoplasm</location>
    </subcellularLocation>
</comment>
<name>A0A238U8Q5_9FLAO</name>
<protein>
    <recommendedName>
        <fullName evidence="2">PF03932 family protein CutC</fullName>
    </recommendedName>
</protein>
<evidence type="ECO:0000313" key="4">
    <source>
        <dbReference type="Proteomes" id="UP000215214"/>
    </source>
</evidence>
<keyword evidence="4" id="KW-1185">Reference proteome</keyword>
<gene>
    <name evidence="2 3" type="primary">cutC</name>
    <name evidence="3" type="ORF">TJEJU_1838</name>
</gene>
<dbReference type="AlphaFoldDB" id="A0A238U8Q5"/>
<dbReference type="InterPro" id="IPR036822">
    <property type="entry name" value="CutC-like_dom_sf"/>
</dbReference>
<organism evidence="3 4">
    <name type="scientific">Tenacibaculum jejuense</name>
    <dbReference type="NCBI Taxonomy" id="584609"/>
    <lineage>
        <taxon>Bacteria</taxon>
        <taxon>Pseudomonadati</taxon>
        <taxon>Bacteroidota</taxon>
        <taxon>Flavobacteriia</taxon>
        <taxon>Flavobacteriales</taxon>
        <taxon>Flavobacteriaceae</taxon>
        <taxon>Tenacibaculum</taxon>
    </lineage>
</organism>